<keyword evidence="1" id="KW-0812">Transmembrane</keyword>
<dbReference type="InterPro" id="IPR003779">
    <property type="entry name" value="CMD-like"/>
</dbReference>
<dbReference type="Gene3D" id="1.20.1290.10">
    <property type="entry name" value="AhpD-like"/>
    <property type="match status" value="1"/>
</dbReference>
<protein>
    <submittedName>
        <fullName evidence="3">Carboxymuconolactone decarboxylase family protein</fullName>
    </submittedName>
</protein>
<dbReference type="Pfam" id="PF02627">
    <property type="entry name" value="CMD"/>
    <property type="match status" value="1"/>
</dbReference>
<gene>
    <name evidence="3" type="ORF">OG563_05320</name>
</gene>
<name>A0ABZ1YWJ0_9NOCA</name>
<feature type="domain" description="Carboxymuconolactone decarboxylase-like" evidence="2">
    <location>
        <begin position="44"/>
        <end position="123"/>
    </location>
</feature>
<organism evidence="3 4">
    <name type="scientific">Nocardia vinacea</name>
    <dbReference type="NCBI Taxonomy" id="96468"/>
    <lineage>
        <taxon>Bacteria</taxon>
        <taxon>Bacillati</taxon>
        <taxon>Actinomycetota</taxon>
        <taxon>Actinomycetes</taxon>
        <taxon>Mycobacteriales</taxon>
        <taxon>Nocardiaceae</taxon>
        <taxon>Nocardia</taxon>
    </lineage>
</organism>
<proteinExistence type="predicted"/>
<dbReference type="RefSeq" id="WP_327100716.1">
    <property type="nucleotide sequence ID" value="NZ_CP109149.1"/>
</dbReference>
<keyword evidence="1" id="KW-1133">Transmembrane helix</keyword>
<sequence>MRLPPLPAEQWNDRTRDAFKALLPRAIRNAEGAGPAMGPLARHPDLTEAYLGFSVYLLFRSTLPPRVRELTILRVAHRRGCAYEWAHHLRFGQDAGLTLDEIEAVTRGEAADDFDRLVLTAVDELDDKSELSDQTWAALAERLDEKQRMDLVFTVGGYILLAIALNTFGVQPDPER</sequence>
<accession>A0ABZ1YWJ0</accession>
<keyword evidence="1" id="KW-0472">Membrane</keyword>
<dbReference type="SUPFAM" id="SSF69118">
    <property type="entry name" value="AhpD-like"/>
    <property type="match status" value="1"/>
</dbReference>
<dbReference type="Proteomes" id="UP001432062">
    <property type="component" value="Chromosome"/>
</dbReference>
<keyword evidence="4" id="KW-1185">Reference proteome</keyword>
<feature type="transmembrane region" description="Helical" evidence="1">
    <location>
        <begin position="151"/>
        <end position="170"/>
    </location>
</feature>
<reference evidence="3" key="1">
    <citation type="submission" date="2022-10" db="EMBL/GenBank/DDBJ databases">
        <title>The complete genomes of actinobacterial strains from the NBC collection.</title>
        <authorList>
            <person name="Joergensen T.S."/>
            <person name="Alvarez Arevalo M."/>
            <person name="Sterndorff E.B."/>
            <person name="Faurdal D."/>
            <person name="Vuksanovic O."/>
            <person name="Mourched A.-S."/>
            <person name="Charusanti P."/>
            <person name="Shaw S."/>
            <person name="Blin K."/>
            <person name="Weber T."/>
        </authorList>
    </citation>
    <scope>NUCLEOTIDE SEQUENCE</scope>
    <source>
        <strain evidence="3">NBC_01482</strain>
    </source>
</reference>
<dbReference type="PANTHER" id="PTHR34846">
    <property type="entry name" value="4-CARBOXYMUCONOLACTONE DECARBOXYLASE FAMILY PROTEIN (AFU_ORTHOLOGUE AFUA_6G11590)"/>
    <property type="match status" value="1"/>
</dbReference>
<dbReference type="InterPro" id="IPR029032">
    <property type="entry name" value="AhpD-like"/>
</dbReference>
<evidence type="ECO:0000259" key="2">
    <source>
        <dbReference type="Pfam" id="PF02627"/>
    </source>
</evidence>
<evidence type="ECO:0000313" key="4">
    <source>
        <dbReference type="Proteomes" id="UP001432062"/>
    </source>
</evidence>
<dbReference type="EMBL" id="CP109441">
    <property type="protein sequence ID" value="WUV47657.1"/>
    <property type="molecule type" value="Genomic_DNA"/>
</dbReference>
<evidence type="ECO:0000313" key="3">
    <source>
        <dbReference type="EMBL" id="WUV47657.1"/>
    </source>
</evidence>
<evidence type="ECO:0000256" key="1">
    <source>
        <dbReference type="SAM" id="Phobius"/>
    </source>
</evidence>
<dbReference type="PANTHER" id="PTHR34846:SF5">
    <property type="entry name" value="CARBOXYMUCONOLACTONE DECARBOXYLASE-LIKE DOMAIN-CONTAINING PROTEIN"/>
    <property type="match status" value="1"/>
</dbReference>